<feature type="compositionally biased region" description="Basic and acidic residues" evidence="7">
    <location>
        <begin position="360"/>
        <end position="371"/>
    </location>
</feature>
<evidence type="ECO:0000256" key="2">
    <source>
        <dbReference type="ARBA" id="ARBA00022729"/>
    </source>
</evidence>
<evidence type="ECO:0000256" key="5">
    <source>
        <dbReference type="ARBA" id="ARBA00023319"/>
    </source>
</evidence>
<feature type="compositionally biased region" description="Basic and acidic residues" evidence="7">
    <location>
        <begin position="169"/>
        <end position="178"/>
    </location>
</feature>
<name>E4X8M1_OIKDI</name>
<keyword evidence="3" id="KW-0677">Repeat</keyword>
<feature type="coiled-coil region" evidence="6">
    <location>
        <begin position="681"/>
        <end position="728"/>
    </location>
</feature>
<proteinExistence type="inferred from homology"/>
<keyword evidence="6" id="KW-0175">Coiled coil</keyword>
<dbReference type="InterPro" id="IPR013098">
    <property type="entry name" value="Ig_I-set"/>
</dbReference>
<feature type="region of interest" description="Disordered" evidence="7">
    <location>
        <begin position="622"/>
        <end position="650"/>
    </location>
</feature>
<dbReference type="InParanoid" id="E4X8M1"/>
<dbReference type="InterPro" id="IPR003598">
    <property type="entry name" value="Ig_sub2"/>
</dbReference>
<evidence type="ECO:0000313" key="9">
    <source>
        <dbReference type="EMBL" id="CBY08188.1"/>
    </source>
</evidence>
<feature type="region of interest" description="Disordered" evidence="7">
    <location>
        <begin position="348"/>
        <end position="413"/>
    </location>
</feature>
<protein>
    <recommendedName>
        <fullName evidence="8">Ig-like domain-containing protein</fullName>
    </recommendedName>
</protein>
<keyword evidence="4" id="KW-1015">Disulfide bond</keyword>
<feature type="region of interest" description="Disordered" evidence="7">
    <location>
        <begin position="561"/>
        <end position="580"/>
    </location>
</feature>
<dbReference type="Gene3D" id="2.60.40.10">
    <property type="entry name" value="Immunoglobulins"/>
    <property type="match status" value="1"/>
</dbReference>
<dbReference type="Pfam" id="PF07679">
    <property type="entry name" value="I-set"/>
    <property type="match status" value="1"/>
</dbReference>
<dbReference type="InterPro" id="IPR036179">
    <property type="entry name" value="Ig-like_dom_sf"/>
</dbReference>
<feature type="compositionally biased region" description="Basic and acidic residues" evidence="7">
    <location>
        <begin position="392"/>
        <end position="413"/>
    </location>
</feature>
<accession>E4X8M1</accession>
<dbReference type="InterPro" id="IPR007110">
    <property type="entry name" value="Ig-like_dom"/>
</dbReference>
<evidence type="ECO:0000313" key="10">
    <source>
        <dbReference type="Proteomes" id="UP000001307"/>
    </source>
</evidence>
<evidence type="ECO:0000256" key="6">
    <source>
        <dbReference type="SAM" id="Coils"/>
    </source>
</evidence>
<keyword evidence="10" id="KW-1185">Reference proteome</keyword>
<dbReference type="FunFam" id="2.60.40.10:FF:000080">
    <property type="entry name" value="Myosin light chain kinase, smooth muscle"/>
    <property type="match status" value="1"/>
</dbReference>
<evidence type="ECO:0000256" key="1">
    <source>
        <dbReference type="ARBA" id="ARBA00006692"/>
    </source>
</evidence>
<dbReference type="InterPro" id="IPR003599">
    <property type="entry name" value="Ig_sub"/>
</dbReference>
<evidence type="ECO:0000256" key="3">
    <source>
        <dbReference type="ARBA" id="ARBA00022737"/>
    </source>
</evidence>
<dbReference type="InterPro" id="IPR013783">
    <property type="entry name" value="Ig-like_fold"/>
</dbReference>
<feature type="compositionally biased region" description="Basic and acidic residues" evidence="7">
    <location>
        <begin position="208"/>
        <end position="245"/>
    </location>
</feature>
<dbReference type="AlphaFoldDB" id="E4X8M1"/>
<feature type="compositionally biased region" description="Basic and acidic residues" evidence="7">
    <location>
        <begin position="567"/>
        <end position="579"/>
    </location>
</feature>
<evidence type="ECO:0000256" key="7">
    <source>
        <dbReference type="SAM" id="MobiDB-lite"/>
    </source>
</evidence>
<dbReference type="SMART" id="SM00408">
    <property type="entry name" value="IGc2"/>
    <property type="match status" value="1"/>
</dbReference>
<dbReference type="SUPFAM" id="SSF48726">
    <property type="entry name" value="Immunoglobulin"/>
    <property type="match status" value="1"/>
</dbReference>
<keyword evidence="5" id="KW-0393">Immunoglobulin domain</keyword>
<dbReference type="PANTHER" id="PTHR12231">
    <property type="entry name" value="CTX-RELATED TYPE I TRANSMEMBRANE PROTEIN"/>
    <property type="match status" value="1"/>
</dbReference>
<feature type="region of interest" description="Disordered" evidence="7">
    <location>
        <begin position="169"/>
        <end position="196"/>
    </location>
</feature>
<dbReference type="SMART" id="SM00409">
    <property type="entry name" value="IG"/>
    <property type="match status" value="1"/>
</dbReference>
<feature type="compositionally biased region" description="Basic and acidic residues" evidence="7">
    <location>
        <begin position="26"/>
        <end position="50"/>
    </location>
</feature>
<gene>
    <name evidence="9" type="ORF">GSOID_T00004199001</name>
</gene>
<comment type="similarity">
    <text evidence="1">Belongs to the protein kinase superfamily. CAMK Ser/Thr protein kinase family.</text>
</comment>
<dbReference type="InterPro" id="IPR051170">
    <property type="entry name" value="Neural/epithelial_adhesion"/>
</dbReference>
<dbReference type="Proteomes" id="UP000001307">
    <property type="component" value="Unassembled WGS sequence"/>
</dbReference>
<dbReference type="FunCoup" id="E4X8M1">
    <property type="interactions" value="5"/>
</dbReference>
<feature type="compositionally biased region" description="Low complexity" evidence="7">
    <location>
        <begin position="372"/>
        <end position="384"/>
    </location>
</feature>
<sequence length="831" mass="98508">MDRRQRKANLAAEAEQNSLISSFEQQVKEKEAKKQARQEAERAREFEREKKRREFEAFQQEINAICDSDEDTTPKPKIVEKCYAVPIAISSVKGRWNKVEEDRKRAEDERAKILKEAHQITKGSSSANVLTKLQIFSNERKQRMAKDAKDKKKLQKEELEKELELVEAGESFRRRESKSTSSAAKPKKLQISEDDLIKRAEEERIRKLRLEREKREAEDRERMESEREKLKNEETEIMEENKNSEKQAPVIKKLNLSMTDLERQRDEQFKKRAEEERRRRDEADKKLFEAERARLAAEEDDEDDDATKNHEKSPIKVGKIQLDYDKLIFESNKAKELELEGEMKDRMEKFRNLRQQSKTFQEEDNRQRESQSKSTSSKQSVNVSRLDSSKLNLDKKFAESEKESERKLAEEKMRGLKDEIRQFNEAKARMMENEMAGLLNEQKKCEDNTPIVKKLDAEKVKFDQKAEDKVAKDAELLRLERMKTLKEEMKAFEAQRQEMEDELDVIPSKSEKTVFSVGKLDASKTKFDSLEQKRAEKRLQELQEQRMKDLQAEIDRMEEERELFDEEHEKDLEEKKEVSKSIPKKLTTDFEKLQLKKQLEIEREMKDQKMKQMKDEIEELQNKWNEEESEEEEACPANKTVIEPGRLNKQQLSFDKRHLYEMTEHRPKEPVKKMNSVSKFERMQQMQREEEEKRLEELRAARALKERSEMIEAKERELREEIDELDEDSYSDDDDMNGSPAFLETLEDITLKEGDKFNLTCSIAGFPQPKVIWYHNKVPLPNGVDYQYKVKGTVYSLHMDEVFREDEGTYMIRAINDKGIDMCECFVSIRS</sequence>
<feature type="region of interest" description="Disordered" evidence="7">
    <location>
        <begin position="208"/>
        <end position="317"/>
    </location>
</feature>
<evidence type="ECO:0000259" key="8">
    <source>
        <dbReference type="PROSITE" id="PS50835"/>
    </source>
</evidence>
<dbReference type="EMBL" id="FN653029">
    <property type="protein sequence ID" value="CBY08188.1"/>
    <property type="molecule type" value="Genomic_DNA"/>
</dbReference>
<feature type="compositionally biased region" description="Basic and acidic residues" evidence="7">
    <location>
        <begin position="260"/>
        <end position="297"/>
    </location>
</feature>
<organism evidence="9">
    <name type="scientific">Oikopleura dioica</name>
    <name type="common">Tunicate</name>
    <dbReference type="NCBI Taxonomy" id="34765"/>
    <lineage>
        <taxon>Eukaryota</taxon>
        <taxon>Metazoa</taxon>
        <taxon>Chordata</taxon>
        <taxon>Tunicata</taxon>
        <taxon>Appendicularia</taxon>
        <taxon>Copelata</taxon>
        <taxon>Oikopleuridae</taxon>
        <taxon>Oikopleura</taxon>
    </lineage>
</organism>
<keyword evidence="2" id="KW-0732">Signal</keyword>
<dbReference type="OrthoDB" id="2570713at2759"/>
<feature type="coiled-coil region" evidence="6">
    <location>
        <begin position="96"/>
        <end position="169"/>
    </location>
</feature>
<dbReference type="PROSITE" id="PS50835">
    <property type="entry name" value="IG_LIKE"/>
    <property type="match status" value="1"/>
</dbReference>
<feature type="region of interest" description="Disordered" evidence="7">
    <location>
        <begin position="22"/>
        <end position="50"/>
    </location>
</feature>
<dbReference type="PANTHER" id="PTHR12231:SF253">
    <property type="entry name" value="DPR-INTERACTING PROTEIN ETA, ISOFORM B-RELATED"/>
    <property type="match status" value="1"/>
</dbReference>
<reference evidence="9" key="1">
    <citation type="journal article" date="2010" name="Science">
        <title>Plasticity of animal genome architecture unmasked by rapid evolution of a pelagic tunicate.</title>
        <authorList>
            <person name="Denoeud F."/>
            <person name="Henriet S."/>
            <person name="Mungpakdee S."/>
            <person name="Aury J.M."/>
            <person name="Da Silva C."/>
            <person name="Brinkmann H."/>
            <person name="Mikhaleva J."/>
            <person name="Olsen L.C."/>
            <person name="Jubin C."/>
            <person name="Canestro C."/>
            <person name="Bouquet J.M."/>
            <person name="Danks G."/>
            <person name="Poulain J."/>
            <person name="Campsteijn C."/>
            <person name="Adamski M."/>
            <person name="Cross I."/>
            <person name="Yadetie F."/>
            <person name="Muffato M."/>
            <person name="Louis A."/>
            <person name="Butcher S."/>
            <person name="Tsagkogeorga G."/>
            <person name="Konrad A."/>
            <person name="Singh S."/>
            <person name="Jensen M.F."/>
            <person name="Cong E.H."/>
            <person name="Eikeseth-Otteraa H."/>
            <person name="Noel B."/>
            <person name="Anthouard V."/>
            <person name="Porcel B.M."/>
            <person name="Kachouri-Lafond R."/>
            <person name="Nishino A."/>
            <person name="Ugolini M."/>
            <person name="Chourrout P."/>
            <person name="Nishida H."/>
            <person name="Aasland R."/>
            <person name="Huzurbazar S."/>
            <person name="Westhof E."/>
            <person name="Delsuc F."/>
            <person name="Lehrach H."/>
            <person name="Reinhardt R."/>
            <person name="Weissenbach J."/>
            <person name="Roy S.W."/>
            <person name="Artiguenave F."/>
            <person name="Postlethwait J.H."/>
            <person name="Manak J.R."/>
            <person name="Thompson E.M."/>
            <person name="Jaillon O."/>
            <person name="Du Pasquier L."/>
            <person name="Boudinot P."/>
            <person name="Liberles D.A."/>
            <person name="Volff J.N."/>
            <person name="Philippe H."/>
            <person name="Lenhard B."/>
            <person name="Roest Crollius H."/>
            <person name="Wincker P."/>
            <person name="Chourrout D."/>
        </authorList>
    </citation>
    <scope>NUCLEOTIDE SEQUENCE [LARGE SCALE GENOMIC DNA]</scope>
</reference>
<feature type="domain" description="Ig-like" evidence="8">
    <location>
        <begin position="740"/>
        <end position="823"/>
    </location>
</feature>
<evidence type="ECO:0000256" key="4">
    <source>
        <dbReference type="ARBA" id="ARBA00023157"/>
    </source>
</evidence>